<dbReference type="InterPro" id="IPR020053">
    <property type="entry name" value="Ribosome-bd_factorA_CS"/>
</dbReference>
<dbReference type="Pfam" id="PF02033">
    <property type="entry name" value="RBFA"/>
    <property type="match status" value="1"/>
</dbReference>
<reference evidence="1" key="1">
    <citation type="submission" date="2018-06" db="EMBL/GenBank/DDBJ databases">
        <authorList>
            <person name="Zhirakovskaya E."/>
        </authorList>
    </citation>
    <scope>NUCLEOTIDE SEQUENCE</scope>
</reference>
<dbReference type="HAMAP" id="MF_00003">
    <property type="entry name" value="RbfA"/>
    <property type="match status" value="1"/>
</dbReference>
<dbReference type="NCBIfam" id="TIGR00082">
    <property type="entry name" value="rbfA"/>
    <property type="match status" value="1"/>
</dbReference>
<dbReference type="AlphaFoldDB" id="A0A3B1BAZ4"/>
<organism evidence="1">
    <name type="scientific">hydrothermal vent metagenome</name>
    <dbReference type="NCBI Taxonomy" id="652676"/>
    <lineage>
        <taxon>unclassified sequences</taxon>
        <taxon>metagenomes</taxon>
        <taxon>ecological metagenomes</taxon>
    </lineage>
</organism>
<gene>
    <name evidence="1" type="ORF">MNBD_GAMMA25-846</name>
</gene>
<dbReference type="EMBL" id="UOFY01000028">
    <property type="protein sequence ID" value="VAX08588.1"/>
    <property type="molecule type" value="Genomic_DNA"/>
</dbReference>
<sequence>MPKDFSRTRRVGEQIQRELAVLIQQEIKDPRLGMVTVSAVDVSRDLSVAKVFVTVFDEEQDMQQTLDVLDRAAGFLRHCLGKSMSLRSVPTLKFIYDASVSHGNRLSSLIDDAVSSDLEKHQDDDEQDPH</sequence>
<accession>A0A3B1BAZ4</accession>
<dbReference type="PANTHER" id="PTHR33515">
    <property type="entry name" value="RIBOSOME-BINDING FACTOR A, CHLOROPLASTIC-RELATED"/>
    <property type="match status" value="1"/>
</dbReference>
<dbReference type="SUPFAM" id="SSF89919">
    <property type="entry name" value="Ribosome-binding factor A, RbfA"/>
    <property type="match status" value="1"/>
</dbReference>
<dbReference type="InterPro" id="IPR000238">
    <property type="entry name" value="RbfA"/>
</dbReference>
<dbReference type="PANTHER" id="PTHR33515:SF1">
    <property type="entry name" value="RIBOSOME-BINDING FACTOR A, CHLOROPLASTIC-RELATED"/>
    <property type="match status" value="1"/>
</dbReference>
<name>A0A3B1BAZ4_9ZZZZ</name>
<dbReference type="Gene3D" id="3.30.300.20">
    <property type="match status" value="1"/>
</dbReference>
<dbReference type="InterPro" id="IPR015946">
    <property type="entry name" value="KH_dom-like_a/b"/>
</dbReference>
<proteinExistence type="inferred from homology"/>
<evidence type="ECO:0000313" key="1">
    <source>
        <dbReference type="EMBL" id="VAX08588.1"/>
    </source>
</evidence>
<dbReference type="GO" id="GO:0005829">
    <property type="term" value="C:cytosol"/>
    <property type="evidence" value="ECO:0007669"/>
    <property type="project" value="TreeGrafter"/>
</dbReference>
<dbReference type="InterPro" id="IPR023799">
    <property type="entry name" value="RbfA_dom_sf"/>
</dbReference>
<dbReference type="GO" id="GO:0006364">
    <property type="term" value="P:rRNA processing"/>
    <property type="evidence" value="ECO:0007669"/>
    <property type="project" value="InterPro"/>
</dbReference>
<protein>
    <submittedName>
        <fullName evidence="1">Ribosome-binding factor A</fullName>
    </submittedName>
</protein>
<dbReference type="GO" id="GO:0043024">
    <property type="term" value="F:ribosomal small subunit binding"/>
    <property type="evidence" value="ECO:0007669"/>
    <property type="project" value="TreeGrafter"/>
</dbReference>
<dbReference type="PROSITE" id="PS01319">
    <property type="entry name" value="RBFA"/>
    <property type="match status" value="1"/>
</dbReference>